<name>A0A2S7KBI9_9FLAO</name>
<organism evidence="1 2">
    <name type="scientific">Chryseobacterium piscicola</name>
    <dbReference type="NCBI Taxonomy" id="551459"/>
    <lineage>
        <taxon>Bacteria</taxon>
        <taxon>Pseudomonadati</taxon>
        <taxon>Bacteroidota</taxon>
        <taxon>Flavobacteriia</taxon>
        <taxon>Flavobacteriales</taxon>
        <taxon>Weeksellaceae</taxon>
        <taxon>Chryseobacterium group</taxon>
        <taxon>Chryseobacterium</taxon>
    </lineage>
</organism>
<proteinExistence type="predicted"/>
<protein>
    <submittedName>
        <fullName evidence="1">Uncharacterized protein</fullName>
    </submittedName>
</protein>
<dbReference type="AlphaFoldDB" id="A0A2S7KBI9"/>
<sequence length="153" mass="18333">MLILPENLLKNIDDMLVFYLKSKRRDLYLEKMLSDIFGYKEAQVKELLSEEDCLIRYENRVLDNISEFNVELIVYIQDENQLNDVRLDNNITLGILIANYLNEEVITDYKKSEPYQWLLLRENRFFLVEEIAQQNNGICLENNRIEIFDINQC</sequence>
<evidence type="ECO:0000313" key="1">
    <source>
        <dbReference type="EMBL" id="PQA89961.1"/>
    </source>
</evidence>
<keyword evidence="2" id="KW-1185">Reference proteome</keyword>
<comment type="caution">
    <text evidence="1">The sequence shown here is derived from an EMBL/GenBank/DDBJ whole genome shotgun (WGS) entry which is preliminary data.</text>
</comment>
<evidence type="ECO:0000313" key="2">
    <source>
        <dbReference type="Proteomes" id="UP000238314"/>
    </source>
</evidence>
<accession>A0A2S7KBI9</accession>
<reference evidence="1 2" key="1">
    <citation type="submission" date="2016-11" db="EMBL/GenBank/DDBJ databases">
        <title>Whole genomes of Flavobacteriaceae.</title>
        <authorList>
            <person name="Stine C."/>
            <person name="Li C."/>
            <person name="Tadesse D."/>
        </authorList>
    </citation>
    <scope>NUCLEOTIDE SEQUENCE [LARGE SCALE GENOMIC DNA]</scope>
    <source>
        <strain evidence="1 2">DSM 21068</strain>
    </source>
</reference>
<dbReference type="Proteomes" id="UP000238314">
    <property type="component" value="Unassembled WGS sequence"/>
</dbReference>
<dbReference type="EMBL" id="MUGO01000031">
    <property type="protein sequence ID" value="PQA89961.1"/>
    <property type="molecule type" value="Genomic_DNA"/>
</dbReference>
<gene>
    <name evidence="1" type="ORF">B0A70_15375</name>
</gene>